<dbReference type="InterPro" id="IPR001841">
    <property type="entry name" value="Znf_RING"/>
</dbReference>
<keyword evidence="12" id="KW-1185">Reference proteome</keyword>
<dbReference type="KEGG" id="cel:CELE_C11H1.3"/>
<dbReference type="InterPro" id="IPR058981">
    <property type="entry name" value="MGRN1/RNF157-like_N"/>
</dbReference>
<dbReference type="GO" id="GO:0005737">
    <property type="term" value="C:cytoplasm"/>
    <property type="evidence" value="ECO:0000318"/>
    <property type="project" value="GO_Central"/>
</dbReference>
<evidence type="ECO:0000256" key="7">
    <source>
        <dbReference type="ARBA" id="ARBA00022833"/>
    </source>
</evidence>
<dbReference type="AGR" id="WB:WBGene00007529"/>
<dbReference type="InterPro" id="IPR045194">
    <property type="entry name" value="MGRN1/RNF157-like"/>
</dbReference>
<keyword evidence="7" id="KW-0862">Zinc</keyword>
<dbReference type="eggNOG" id="KOG4265">
    <property type="taxonomic scope" value="Eukaryota"/>
</dbReference>
<dbReference type="PIR" id="T19204">
    <property type="entry name" value="T19204"/>
</dbReference>
<feature type="compositionally biased region" description="Low complexity" evidence="9">
    <location>
        <begin position="512"/>
        <end position="521"/>
    </location>
</feature>
<dbReference type="PANTHER" id="PTHR22996">
    <property type="entry name" value="MAHOGUNIN"/>
    <property type="match status" value="1"/>
</dbReference>
<evidence type="ECO:0000256" key="1">
    <source>
        <dbReference type="ARBA" id="ARBA00000900"/>
    </source>
</evidence>
<dbReference type="Bgee" id="WBGene00007529">
    <property type="expression patterns" value="Expressed in pharyngeal muscle cell (C elegans) and 3 other cell types or tissues"/>
</dbReference>
<accession>Q17911</accession>
<proteinExistence type="evidence at protein level"/>
<dbReference type="GO" id="GO:0061630">
    <property type="term" value="F:ubiquitin protein ligase activity"/>
    <property type="evidence" value="ECO:0000318"/>
    <property type="project" value="GO_Central"/>
</dbReference>
<dbReference type="AlphaFoldDB" id="Q17911"/>
<dbReference type="STRING" id="6239.C11H1.3.1"/>
<feature type="region of interest" description="Disordered" evidence="9">
    <location>
        <begin position="338"/>
        <end position="377"/>
    </location>
</feature>
<dbReference type="Proteomes" id="UP000001940">
    <property type="component" value="Chromosome X"/>
</dbReference>
<evidence type="ECO:0000256" key="9">
    <source>
        <dbReference type="SAM" id="MobiDB-lite"/>
    </source>
</evidence>
<dbReference type="PhylomeDB" id="Q17911"/>
<feature type="compositionally biased region" description="Basic and acidic residues" evidence="9">
    <location>
        <begin position="458"/>
        <end position="492"/>
    </location>
</feature>
<gene>
    <name evidence="11 13" type="primary">mgrn-1</name>
    <name evidence="13" type="ORF">C11H1.3</name>
    <name evidence="11" type="ORF">CELE_C11H1.3</name>
</gene>
<dbReference type="Reactome" id="R-CEL-983168">
    <property type="pathway name" value="Antigen processing: Ubiquitination &amp; Proteasome degradation"/>
</dbReference>
<evidence type="ECO:0000256" key="3">
    <source>
        <dbReference type="ARBA" id="ARBA00022679"/>
    </source>
</evidence>
<dbReference type="InterPro" id="IPR013083">
    <property type="entry name" value="Znf_RING/FYVE/PHD"/>
</dbReference>
<feature type="region of interest" description="Disordered" evidence="9">
    <location>
        <begin position="1"/>
        <end position="26"/>
    </location>
</feature>
<feature type="compositionally biased region" description="Basic and acidic residues" evidence="9">
    <location>
        <begin position="411"/>
        <end position="420"/>
    </location>
</feature>
<dbReference type="GO" id="GO:0040027">
    <property type="term" value="P:negative regulation of vulval development"/>
    <property type="evidence" value="ECO:0000316"/>
    <property type="project" value="WormBase"/>
</dbReference>
<keyword evidence="4" id="KW-0479">Metal-binding</keyword>
<dbReference type="GO" id="GO:0016567">
    <property type="term" value="P:protein ubiquitination"/>
    <property type="evidence" value="ECO:0000250"/>
    <property type="project" value="WormBase"/>
</dbReference>
<name>Q17911_CAEEL</name>
<evidence type="ECO:0000313" key="13">
    <source>
        <dbReference type="WormBase" id="C11H1.3"/>
    </source>
</evidence>
<reference evidence="11 12" key="1">
    <citation type="journal article" date="1998" name="Science">
        <title>Genome sequence of the nematode C. elegans: a platform for investigating biology.</title>
        <authorList>
            <consortium name="The C. elegans sequencing consortium"/>
            <person name="Sulson J.E."/>
            <person name="Waterston R."/>
        </authorList>
    </citation>
    <scope>NUCLEOTIDE SEQUENCE [LARGE SCALE GENOMIC DNA]</scope>
    <source>
        <strain evidence="11 12">Bristol N2</strain>
    </source>
</reference>
<evidence type="ECO:0000313" key="12">
    <source>
        <dbReference type="Proteomes" id="UP000001940"/>
    </source>
</evidence>
<evidence type="ECO:0000256" key="2">
    <source>
        <dbReference type="ARBA" id="ARBA00012483"/>
    </source>
</evidence>
<dbReference type="SMART" id="SM00184">
    <property type="entry name" value="RING"/>
    <property type="match status" value="1"/>
</dbReference>
<evidence type="ECO:0000256" key="5">
    <source>
        <dbReference type="ARBA" id="ARBA00022771"/>
    </source>
</evidence>
<keyword evidence="6" id="KW-0833">Ubl conjugation pathway</keyword>
<dbReference type="Pfam" id="PF13920">
    <property type="entry name" value="zf-C3HC4_3"/>
    <property type="match status" value="1"/>
</dbReference>
<dbReference type="Pfam" id="PF26192">
    <property type="entry name" value="RNF157-like_N"/>
    <property type="match status" value="1"/>
</dbReference>
<dbReference type="SUPFAM" id="SSF57850">
    <property type="entry name" value="RING/U-box"/>
    <property type="match status" value="1"/>
</dbReference>
<evidence type="ECO:0000259" key="10">
    <source>
        <dbReference type="PROSITE" id="PS50089"/>
    </source>
</evidence>
<sequence>MGQIASVFRGRNTHERGNSHDDEDPEAQITFSNAAGSYFGSHFLMCGCKFEMARPEAYLFGENSDLDQLGSRALSFPYPPGPLGNDEIRPLNLLVNIRKESVKFQRVKKDNGELNANLYQLTFVFDCDSACVIQVHFHAKEMYHDGEIQFAYRNRRPQSSETFHFETGADQVFGGYVFDTSRWDTNDLSYSSGLYYPFVISITTSGVESTQMQTTMCTIETGNDSSKALVLKPLRQKIACDGVTYLLQEIFGIENKSVETMDDDSGLECIICLSDIRDTVILPCRHLCVCSNCADSLRYKHNNCPICRSPFRALIRLRAHRQTRNQIYETVSLVEGLNGSPTPIPTVTDPVNPTVNSSTRRKRHSSSKSSNGKSMHQVLTMEQLGDEEVKECIEMSYIANEHDTDEDDEDEKKRVSEKDVPISQVESEDGSSGSSSQPLQKHHSSVSDISESEEESEPPQREVSKPSEDCESKKSEESEDDERKSQAAHSDDDSVTANEDSARRNSEKRRSFQTSSRNSSSQLLEQNKN</sequence>
<evidence type="ECO:0000256" key="8">
    <source>
        <dbReference type="PROSITE-ProRule" id="PRU00175"/>
    </source>
</evidence>
<evidence type="ECO:0000256" key="6">
    <source>
        <dbReference type="ARBA" id="ARBA00022786"/>
    </source>
</evidence>
<dbReference type="Gene3D" id="3.30.40.10">
    <property type="entry name" value="Zinc/RING finger domain, C3HC4 (zinc finger)"/>
    <property type="match status" value="1"/>
</dbReference>
<dbReference type="UCSC" id="C11H1.3">
    <property type="organism name" value="c. elegans"/>
</dbReference>
<dbReference type="PaxDb" id="6239-C11H1.3"/>
<dbReference type="InParanoid" id="Q17911"/>
<dbReference type="OMA" id="RNQIYET"/>
<dbReference type="CTD" id="181537"/>
<dbReference type="GO" id="GO:0004842">
    <property type="term" value="F:ubiquitin-protein transferase activity"/>
    <property type="evidence" value="ECO:0000250"/>
    <property type="project" value="WormBase"/>
</dbReference>
<keyword evidence="3 11" id="KW-0808">Transferase</keyword>
<evidence type="ECO:0000256" key="4">
    <source>
        <dbReference type="ARBA" id="ARBA00022723"/>
    </source>
</evidence>
<dbReference type="PeptideAtlas" id="Q17911"/>
<dbReference type="GO" id="GO:0008270">
    <property type="term" value="F:zinc ion binding"/>
    <property type="evidence" value="ECO:0007669"/>
    <property type="project" value="UniProtKB-KW"/>
</dbReference>
<dbReference type="GO" id="GO:0031410">
    <property type="term" value="C:cytoplasmic vesicle"/>
    <property type="evidence" value="ECO:0000314"/>
    <property type="project" value="WormBase"/>
</dbReference>
<dbReference type="PANTHER" id="PTHR22996:SF0">
    <property type="entry name" value="RE60872P-RELATED"/>
    <property type="match status" value="1"/>
</dbReference>
<evidence type="ECO:0007829" key="14">
    <source>
        <dbReference type="PeptideAtlas" id="Q17911"/>
    </source>
</evidence>
<dbReference type="FunCoup" id="Q17911">
    <property type="interactions" value="1861"/>
</dbReference>
<dbReference type="RefSeq" id="NP_510385.1">
    <property type="nucleotide sequence ID" value="NM_077984.7"/>
</dbReference>
<dbReference type="GO" id="GO:1903361">
    <property type="term" value="P:protein localization to basolateral plasma membrane"/>
    <property type="evidence" value="ECO:0000315"/>
    <property type="project" value="WormBase"/>
</dbReference>
<keyword evidence="5 8" id="KW-0863">Zinc-finger</keyword>
<dbReference type="OrthoDB" id="10014838at2759"/>
<dbReference type="GeneID" id="181537"/>
<organism evidence="11 12">
    <name type="scientific">Caenorhabditis elegans</name>
    <dbReference type="NCBI Taxonomy" id="6239"/>
    <lineage>
        <taxon>Eukaryota</taxon>
        <taxon>Metazoa</taxon>
        <taxon>Ecdysozoa</taxon>
        <taxon>Nematoda</taxon>
        <taxon>Chromadorea</taxon>
        <taxon>Rhabditida</taxon>
        <taxon>Rhabditina</taxon>
        <taxon>Rhabditomorpha</taxon>
        <taxon>Rhabditoidea</taxon>
        <taxon>Rhabditidae</taxon>
        <taxon>Peloderinae</taxon>
        <taxon>Caenorhabditis</taxon>
    </lineage>
</organism>
<comment type="catalytic activity">
    <reaction evidence="1">
        <text>S-ubiquitinyl-[E2 ubiquitin-conjugating enzyme]-L-cysteine + [acceptor protein]-L-lysine = [E2 ubiquitin-conjugating enzyme]-L-cysteine + N(6)-ubiquitinyl-[acceptor protein]-L-lysine.</text>
        <dbReference type="EC" id="2.3.2.27"/>
    </reaction>
</comment>
<keyword evidence="14" id="KW-1267">Proteomics identification</keyword>
<dbReference type="FunFam" id="3.30.40.10:FF:000625">
    <property type="entry name" value="E3 ubiquitin ligase Rnf157"/>
    <property type="match status" value="1"/>
</dbReference>
<feature type="region of interest" description="Disordered" evidence="9">
    <location>
        <begin position="398"/>
        <end position="529"/>
    </location>
</feature>
<protein>
    <recommendedName>
        <fullName evidence="2">RING-type E3 ubiquitin transferase</fullName>
        <ecNumber evidence="2">2.3.2.27</ecNumber>
    </recommendedName>
</protein>
<dbReference type="WormBase" id="C11H1.3">
    <property type="protein sequence ID" value="CE05262"/>
    <property type="gene ID" value="WBGene00007529"/>
    <property type="gene designation" value="mgrn-1"/>
</dbReference>
<dbReference type="EC" id="2.3.2.27" evidence="2"/>
<feature type="compositionally biased region" description="Basic and acidic residues" evidence="9">
    <location>
        <begin position="500"/>
        <end position="510"/>
    </location>
</feature>
<dbReference type="EMBL" id="BX284606">
    <property type="protein sequence ID" value="CAA94116.1"/>
    <property type="molecule type" value="Genomic_DNA"/>
</dbReference>
<dbReference type="PROSITE" id="PS50089">
    <property type="entry name" value="ZF_RING_2"/>
    <property type="match status" value="1"/>
</dbReference>
<dbReference type="HOGENOM" id="CLU_016631_3_2_1"/>
<evidence type="ECO:0000313" key="11">
    <source>
        <dbReference type="EMBL" id="CAA94116.1"/>
    </source>
</evidence>
<feature type="domain" description="RING-type" evidence="10">
    <location>
        <begin position="269"/>
        <end position="308"/>
    </location>
</feature>